<dbReference type="EMBL" id="LRPY01000294">
    <property type="protein sequence ID" value="KXA12950.1"/>
    <property type="molecule type" value="Genomic_DNA"/>
</dbReference>
<keyword evidence="2" id="KW-1185">Reference proteome</keyword>
<protein>
    <submittedName>
        <fullName evidence="1">Uncharacterized protein</fullName>
    </submittedName>
</protein>
<reference evidence="2" key="1">
    <citation type="submission" date="2016-01" db="EMBL/GenBank/DDBJ databases">
        <authorList>
            <person name="Mitreva M."/>
            <person name="Pepin K.H."/>
            <person name="Mihindukulasuriya K.A."/>
            <person name="Fulton R."/>
            <person name="Fronick C."/>
            <person name="O'Laughlin M."/>
            <person name="Miner T."/>
            <person name="Herter B."/>
            <person name="Rosa B.A."/>
            <person name="Cordes M."/>
            <person name="Tomlinson C."/>
            <person name="Wollam A."/>
            <person name="Palsikar V.B."/>
            <person name="Mardis E.R."/>
            <person name="Wilson R.K."/>
        </authorList>
    </citation>
    <scope>NUCLEOTIDE SEQUENCE [LARGE SCALE GENOMIC DNA]</scope>
    <source>
        <strain evidence="2">MJR7757B</strain>
    </source>
</reference>
<dbReference type="Proteomes" id="UP000070401">
    <property type="component" value="Unassembled WGS sequence"/>
</dbReference>
<organism evidence="1 2">
    <name type="scientific">Fusobacterium nucleatum</name>
    <dbReference type="NCBI Taxonomy" id="851"/>
    <lineage>
        <taxon>Bacteria</taxon>
        <taxon>Fusobacteriati</taxon>
        <taxon>Fusobacteriota</taxon>
        <taxon>Fusobacteriia</taxon>
        <taxon>Fusobacteriales</taxon>
        <taxon>Fusobacteriaceae</taxon>
        <taxon>Fusobacterium</taxon>
    </lineage>
</organism>
<comment type="caution">
    <text evidence="1">The sequence shown here is derived from an EMBL/GenBank/DDBJ whole genome shotgun (WGS) entry which is preliminary data.</text>
</comment>
<dbReference type="AlphaFoldDB" id="A0A133N9J2"/>
<accession>A0A133N9J2</accession>
<gene>
    <name evidence="1" type="ORF">HMPREF3221_02471</name>
</gene>
<proteinExistence type="predicted"/>
<sequence>MTFKQAVEEIKKGKKIKHKSWDSLIVDGFYGNTTVSLTDDRGYPYYFELDDFLKRFGKFKNGWVLVSIKEYIEFLQQFEVVNDKKIY</sequence>
<name>A0A133N9J2_FUSNU</name>
<dbReference type="RefSeq" id="WP_060799019.1">
    <property type="nucleotide sequence ID" value="NZ_KQ956800.1"/>
</dbReference>
<evidence type="ECO:0000313" key="2">
    <source>
        <dbReference type="Proteomes" id="UP000070401"/>
    </source>
</evidence>
<evidence type="ECO:0000313" key="1">
    <source>
        <dbReference type="EMBL" id="KXA12950.1"/>
    </source>
</evidence>
<dbReference type="PATRIC" id="fig|851.8.peg.2505"/>